<name>A0A4Z2EPA7_9TELE</name>
<keyword evidence="2" id="KW-1185">Reference proteome</keyword>
<gene>
    <name evidence="1" type="ORF">EYF80_059467</name>
</gene>
<comment type="caution">
    <text evidence="1">The sequence shown here is derived from an EMBL/GenBank/DDBJ whole genome shotgun (WGS) entry which is preliminary data.</text>
</comment>
<evidence type="ECO:0000313" key="1">
    <source>
        <dbReference type="EMBL" id="TNN30381.1"/>
    </source>
</evidence>
<reference evidence="1 2" key="1">
    <citation type="submission" date="2019-03" db="EMBL/GenBank/DDBJ databases">
        <title>First draft genome of Liparis tanakae, snailfish: a comprehensive survey of snailfish specific genes.</title>
        <authorList>
            <person name="Kim W."/>
            <person name="Song I."/>
            <person name="Jeong J.-H."/>
            <person name="Kim D."/>
            <person name="Kim S."/>
            <person name="Ryu S."/>
            <person name="Song J.Y."/>
            <person name="Lee S.K."/>
        </authorList>
    </citation>
    <scope>NUCLEOTIDE SEQUENCE [LARGE SCALE GENOMIC DNA]</scope>
    <source>
        <tissue evidence="1">Muscle</tissue>
    </source>
</reference>
<organism evidence="1 2">
    <name type="scientific">Liparis tanakae</name>
    <name type="common">Tanaka's snailfish</name>
    <dbReference type="NCBI Taxonomy" id="230148"/>
    <lineage>
        <taxon>Eukaryota</taxon>
        <taxon>Metazoa</taxon>
        <taxon>Chordata</taxon>
        <taxon>Craniata</taxon>
        <taxon>Vertebrata</taxon>
        <taxon>Euteleostomi</taxon>
        <taxon>Actinopterygii</taxon>
        <taxon>Neopterygii</taxon>
        <taxon>Teleostei</taxon>
        <taxon>Neoteleostei</taxon>
        <taxon>Acanthomorphata</taxon>
        <taxon>Eupercaria</taxon>
        <taxon>Perciformes</taxon>
        <taxon>Cottioidei</taxon>
        <taxon>Cottales</taxon>
        <taxon>Liparidae</taxon>
        <taxon>Liparis</taxon>
    </lineage>
</organism>
<proteinExistence type="predicted"/>
<dbReference type="AlphaFoldDB" id="A0A4Z2EPA7"/>
<evidence type="ECO:0000313" key="2">
    <source>
        <dbReference type="Proteomes" id="UP000314294"/>
    </source>
</evidence>
<dbReference type="EMBL" id="SRLO01004560">
    <property type="protein sequence ID" value="TNN30381.1"/>
    <property type="molecule type" value="Genomic_DNA"/>
</dbReference>
<dbReference type="Proteomes" id="UP000314294">
    <property type="component" value="Unassembled WGS sequence"/>
</dbReference>
<protein>
    <submittedName>
        <fullName evidence="1">Uncharacterized protein</fullName>
    </submittedName>
</protein>
<accession>A0A4Z2EPA7</accession>
<sequence>MTGIFIKTTVDCIVKRSTTTADSQESQSVGMFDFRRSHFLFSYAALPESSRRDVGLHLFLSPDGATG</sequence>